<organism evidence="5 6">
    <name type="scientific">Pontibacter mucosus</name>
    <dbReference type="NCBI Taxonomy" id="1649266"/>
    <lineage>
        <taxon>Bacteria</taxon>
        <taxon>Pseudomonadati</taxon>
        <taxon>Bacteroidota</taxon>
        <taxon>Cytophagia</taxon>
        <taxon>Cytophagales</taxon>
        <taxon>Hymenobacteraceae</taxon>
        <taxon>Pontibacter</taxon>
    </lineage>
</organism>
<dbReference type="CDD" id="cd01392">
    <property type="entry name" value="HTH_LacI"/>
    <property type="match status" value="1"/>
</dbReference>
<keyword evidence="3" id="KW-0804">Transcription</keyword>
<accession>A0A2T5YHY1</accession>
<dbReference type="SUPFAM" id="SSF47413">
    <property type="entry name" value="lambda repressor-like DNA-binding domains"/>
    <property type="match status" value="1"/>
</dbReference>
<dbReference type="InterPro" id="IPR001761">
    <property type="entry name" value="Peripla_BP/Lac1_sug-bd_dom"/>
</dbReference>
<protein>
    <submittedName>
        <fullName evidence="5">LacI family transcriptional regulator</fullName>
    </submittedName>
</protein>
<evidence type="ECO:0000313" key="5">
    <source>
        <dbReference type="EMBL" id="PTX18910.1"/>
    </source>
</evidence>
<keyword evidence="1" id="KW-0805">Transcription regulation</keyword>
<dbReference type="Gene3D" id="1.10.260.40">
    <property type="entry name" value="lambda repressor-like DNA-binding domains"/>
    <property type="match status" value="1"/>
</dbReference>
<dbReference type="PANTHER" id="PTHR30146">
    <property type="entry name" value="LACI-RELATED TRANSCRIPTIONAL REPRESSOR"/>
    <property type="match status" value="1"/>
</dbReference>
<dbReference type="Proteomes" id="UP000244225">
    <property type="component" value="Unassembled WGS sequence"/>
</dbReference>
<feature type="domain" description="HTH lacI-type" evidence="4">
    <location>
        <begin position="6"/>
        <end position="63"/>
    </location>
</feature>
<evidence type="ECO:0000256" key="2">
    <source>
        <dbReference type="ARBA" id="ARBA00023125"/>
    </source>
</evidence>
<dbReference type="PROSITE" id="PS50932">
    <property type="entry name" value="HTH_LACI_2"/>
    <property type="match status" value="1"/>
</dbReference>
<dbReference type="SUPFAM" id="SSF53822">
    <property type="entry name" value="Periplasmic binding protein-like I"/>
    <property type="match status" value="1"/>
</dbReference>
<dbReference type="InterPro" id="IPR010982">
    <property type="entry name" value="Lambda_DNA-bd_dom_sf"/>
</dbReference>
<sequence>MRPKRPSIKDIASRLNVSVTTVSFVLNGKGPEMRISEEVTQRVLSYAKEVNYSPNRLAQSLRTGKSNIIVFMVEDISNPFFARLARIIEVIAYRKGYKVIFCSNENDDRHTQELLQVFRDQQVTGYIIIPSAGAKKQIQALLEAGIPVILFDRYFPGLETNYVVIDNENATYRATRHLIGNGYRDIGFVTLDTSQTQMLDRLKGYKKAVKEVRLKSRVLKLPYRADAPEGESCMRGFFEAHPELDAVFFATNYLTQQGLLVMREHFPGKLTDWGIMTFDDTEFFRIHTPSISAVAQPLEEIGHKLMEIMLELLRDGKETVHQVVLKAELRERDSSRPKAPRGV</sequence>
<dbReference type="InterPro" id="IPR028082">
    <property type="entry name" value="Peripla_BP_I"/>
</dbReference>
<evidence type="ECO:0000256" key="1">
    <source>
        <dbReference type="ARBA" id="ARBA00023015"/>
    </source>
</evidence>
<dbReference type="Gene3D" id="3.40.50.2300">
    <property type="match status" value="2"/>
</dbReference>
<dbReference type="InterPro" id="IPR000843">
    <property type="entry name" value="HTH_LacI"/>
</dbReference>
<dbReference type="EMBL" id="QBKI01000005">
    <property type="protein sequence ID" value="PTX18910.1"/>
    <property type="molecule type" value="Genomic_DNA"/>
</dbReference>
<name>A0A2T5YHY1_9BACT</name>
<gene>
    <name evidence="5" type="ORF">C8N40_105202</name>
</gene>
<dbReference type="PANTHER" id="PTHR30146:SF109">
    <property type="entry name" value="HTH-TYPE TRANSCRIPTIONAL REGULATOR GALS"/>
    <property type="match status" value="1"/>
</dbReference>
<dbReference type="RefSeq" id="WP_108211947.1">
    <property type="nucleotide sequence ID" value="NZ_QBKI01000005.1"/>
</dbReference>
<dbReference type="Pfam" id="PF00356">
    <property type="entry name" value="LacI"/>
    <property type="match status" value="1"/>
</dbReference>
<dbReference type="OrthoDB" id="891936at2"/>
<evidence type="ECO:0000256" key="3">
    <source>
        <dbReference type="ARBA" id="ARBA00023163"/>
    </source>
</evidence>
<proteinExistence type="predicted"/>
<reference evidence="5 6" key="1">
    <citation type="submission" date="2018-04" db="EMBL/GenBank/DDBJ databases">
        <title>Genomic Encyclopedia of Archaeal and Bacterial Type Strains, Phase II (KMG-II): from individual species to whole genera.</title>
        <authorList>
            <person name="Goeker M."/>
        </authorList>
    </citation>
    <scope>NUCLEOTIDE SEQUENCE [LARGE SCALE GENOMIC DNA]</scope>
    <source>
        <strain evidence="5 6">DSM 100162</strain>
    </source>
</reference>
<dbReference type="AlphaFoldDB" id="A0A2T5YHY1"/>
<dbReference type="GO" id="GO:0003700">
    <property type="term" value="F:DNA-binding transcription factor activity"/>
    <property type="evidence" value="ECO:0007669"/>
    <property type="project" value="TreeGrafter"/>
</dbReference>
<keyword evidence="6" id="KW-1185">Reference proteome</keyword>
<keyword evidence="2" id="KW-0238">DNA-binding</keyword>
<evidence type="ECO:0000259" key="4">
    <source>
        <dbReference type="PROSITE" id="PS50932"/>
    </source>
</evidence>
<dbReference type="Pfam" id="PF00532">
    <property type="entry name" value="Peripla_BP_1"/>
    <property type="match status" value="1"/>
</dbReference>
<comment type="caution">
    <text evidence="5">The sequence shown here is derived from an EMBL/GenBank/DDBJ whole genome shotgun (WGS) entry which is preliminary data.</text>
</comment>
<evidence type="ECO:0000313" key="6">
    <source>
        <dbReference type="Proteomes" id="UP000244225"/>
    </source>
</evidence>
<dbReference type="GO" id="GO:0000976">
    <property type="term" value="F:transcription cis-regulatory region binding"/>
    <property type="evidence" value="ECO:0007669"/>
    <property type="project" value="TreeGrafter"/>
</dbReference>
<dbReference type="SMART" id="SM00354">
    <property type="entry name" value="HTH_LACI"/>
    <property type="match status" value="1"/>
</dbReference>